<name>A0A089HID9_PAEDU</name>
<dbReference type="AlphaFoldDB" id="A0A089HID9"/>
<evidence type="ECO:0000313" key="1">
    <source>
        <dbReference type="EMBL" id="AIQ11741.1"/>
    </source>
</evidence>
<dbReference type="Proteomes" id="UP000029409">
    <property type="component" value="Chromosome"/>
</dbReference>
<reference evidence="1 2" key="1">
    <citation type="submission" date="2014-08" db="EMBL/GenBank/DDBJ databases">
        <title>Comparative genomics of the Paenibacillus odorifer group.</title>
        <authorList>
            <person name="den Bakker H.C."/>
            <person name="Tsai Y.-C."/>
            <person name="Martin N."/>
            <person name="Korlach J."/>
            <person name="Wiedmann M."/>
        </authorList>
    </citation>
    <scope>NUCLEOTIDE SEQUENCE [LARGE SCALE GENOMIC DNA]</scope>
    <source>
        <strain evidence="1 2">DSM 1735</strain>
    </source>
</reference>
<gene>
    <name evidence="1" type="ORF">PDUR_07180</name>
</gene>
<dbReference type="STRING" id="44251.PDUR_07180"/>
<proteinExistence type="predicted"/>
<accession>A0A089HID9</accession>
<protein>
    <submittedName>
        <fullName evidence="1">Uncharacterized protein</fullName>
    </submittedName>
</protein>
<evidence type="ECO:0000313" key="2">
    <source>
        <dbReference type="Proteomes" id="UP000029409"/>
    </source>
</evidence>
<sequence length="81" mass="9614">MFITCYFKFWLIQCVNDRIFRYLDILKNFRGDVNQSEDEFEAEINEGKNRDYRPVIKISRNAMATNANSAVFSTLIMSNYI</sequence>
<dbReference type="KEGG" id="pdu:PDUR_07180"/>
<dbReference type="EMBL" id="CP009288">
    <property type="protein sequence ID" value="AIQ11741.1"/>
    <property type="molecule type" value="Genomic_DNA"/>
</dbReference>
<organism evidence="1 2">
    <name type="scientific">Paenibacillus durus</name>
    <name type="common">Paenibacillus azotofixans</name>
    <dbReference type="NCBI Taxonomy" id="44251"/>
    <lineage>
        <taxon>Bacteria</taxon>
        <taxon>Bacillati</taxon>
        <taxon>Bacillota</taxon>
        <taxon>Bacilli</taxon>
        <taxon>Bacillales</taxon>
        <taxon>Paenibacillaceae</taxon>
        <taxon>Paenibacillus</taxon>
    </lineage>
</organism>
<keyword evidence="2" id="KW-1185">Reference proteome</keyword>